<sequence>MYKSAQNYDALIFDMDGVLIDTTYSYPMVIRIAVQWSWRYLLGRDVDCTAFSYDHFYASKTHPAFNDDYDIAWALLSIAASKKTKSLKEAFPTIEHWKEILRSIQGDEVISWVYANFQRSIPREVVRQLCEEIYFGRDEYIAMNGKSPIYYSGRGLWRREKPMVGNHWRNLHLPVCIFTGRPWKECLLGLRLLGWEDMPRERIFTLDDGMPKPSPEGLIMLSTRVNAINPIIFGDTKSDLEAARRYGKGKFIHIGISKLPDELTANFEDVKSALRELGLVS</sequence>
<dbReference type="EMBL" id="FSQZ01000001">
    <property type="protein sequence ID" value="SIN71075.1"/>
    <property type="molecule type" value="Genomic_DNA"/>
</dbReference>
<accession>A0ABY1JE81</accession>
<dbReference type="InterPro" id="IPR023214">
    <property type="entry name" value="HAD_sf"/>
</dbReference>
<protein>
    <submittedName>
        <fullName evidence="1">Uncharacterized protein</fullName>
    </submittedName>
</protein>
<name>A0ABY1JE81_9BACT</name>
<dbReference type="PANTHER" id="PTHR43434:SF1">
    <property type="entry name" value="PHOSPHOGLYCOLATE PHOSPHATASE"/>
    <property type="match status" value="1"/>
</dbReference>
<organism evidence="1 2">
    <name type="scientific">Acetomicrobium flavidum</name>
    <dbReference type="NCBI Taxonomy" id="49896"/>
    <lineage>
        <taxon>Bacteria</taxon>
        <taxon>Thermotogati</taxon>
        <taxon>Synergistota</taxon>
        <taxon>Synergistia</taxon>
        <taxon>Synergistales</taxon>
        <taxon>Acetomicrobiaceae</taxon>
        <taxon>Acetomicrobium</taxon>
    </lineage>
</organism>
<evidence type="ECO:0000313" key="2">
    <source>
        <dbReference type="Proteomes" id="UP000185093"/>
    </source>
</evidence>
<dbReference type="Pfam" id="PF00702">
    <property type="entry name" value="Hydrolase"/>
    <property type="match status" value="1"/>
</dbReference>
<evidence type="ECO:0000313" key="1">
    <source>
        <dbReference type="EMBL" id="SIN71075.1"/>
    </source>
</evidence>
<comment type="caution">
    <text evidence="1">The sequence shown here is derived from an EMBL/GenBank/DDBJ whole genome shotgun (WGS) entry which is preliminary data.</text>
</comment>
<dbReference type="Proteomes" id="UP000185093">
    <property type="component" value="Unassembled WGS sequence"/>
</dbReference>
<gene>
    <name evidence="1" type="ORF">SAMN05444368_1391</name>
</gene>
<dbReference type="RefSeq" id="WP_074199733.1">
    <property type="nucleotide sequence ID" value="NZ_FSQZ01000001.1"/>
</dbReference>
<reference evidence="1 2" key="1">
    <citation type="submission" date="2016-11" db="EMBL/GenBank/DDBJ databases">
        <authorList>
            <person name="Varghese N."/>
            <person name="Submissions S."/>
        </authorList>
    </citation>
    <scope>NUCLEOTIDE SEQUENCE [LARGE SCALE GENOMIC DNA]</scope>
    <source>
        <strain evidence="1 2">DSM 20664</strain>
    </source>
</reference>
<proteinExistence type="predicted"/>
<dbReference type="SUPFAM" id="SSF56784">
    <property type="entry name" value="HAD-like"/>
    <property type="match status" value="1"/>
</dbReference>
<dbReference type="InterPro" id="IPR050155">
    <property type="entry name" value="HAD-like_hydrolase_sf"/>
</dbReference>
<keyword evidence="2" id="KW-1185">Reference proteome</keyword>
<dbReference type="InterPro" id="IPR036412">
    <property type="entry name" value="HAD-like_sf"/>
</dbReference>
<dbReference type="CDD" id="cd01427">
    <property type="entry name" value="HAD_like"/>
    <property type="match status" value="1"/>
</dbReference>
<dbReference type="Gene3D" id="3.40.50.1000">
    <property type="entry name" value="HAD superfamily/HAD-like"/>
    <property type="match status" value="1"/>
</dbReference>
<dbReference type="PANTHER" id="PTHR43434">
    <property type="entry name" value="PHOSPHOGLYCOLATE PHOSPHATASE"/>
    <property type="match status" value="1"/>
</dbReference>